<evidence type="ECO:0000313" key="4">
    <source>
        <dbReference type="Proteomes" id="UP001642409"/>
    </source>
</evidence>
<reference evidence="3 4" key="2">
    <citation type="submission" date="2024-07" db="EMBL/GenBank/DDBJ databases">
        <authorList>
            <person name="Akdeniz Z."/>
        </authorList>
    </citation>
    <scope>NUCLEOTIDE SEQUENCE [LARGE SCALE GENOMIC DNA]</scope>
</reference>
<evidence type="ECO:0000313" key="3">
    <source>
        <dbReference type="EMBL" id="CAL6101160.1"/>
    </source>
</evidence>
<dbReference type="Proteomes" id="UP001642409">
    <property type="component" value="Unassembled WGS sequence"/>
</dbReference>
<keyword evidence="1" id="KW-0472">Membrane</keyword>
<evidence type="ECO:0000256" key="1">
    <source>
        <dbReference type="SAM" id="Phobius"/>
    </source>
</evidence>
<gene>
    <name evidence="2" type="ORF">HINF_LOCUS16044</name>
    <name evidence="3" type="ORF">HINF_LOCUS70974</name>
</gene>
<comment type="caution">
    <text evidence="2">The sequence shown here is derived from an EMBL/GenBank/DDBJ whole genome shotgun (WGS) entry which is preliminary data.</text>
</comment>
<organism evidence="2">
    <name type="scientific">Hexamita inflata</name>
    <dbReference type="NCBI Taxonomy" id="28002"/>
    <lineage>
        <taxon>Eukaryota</taxon>
        <taxon>Metamonada</taxon>
        <taxon>Diplomonadida</taxon>
        <taxon>Hexamitidae</taxon>
        <taxon>Hexamitinae</taxon>
        <taxon>Hexamita</taxon>
    </lineage>
</organism>
<dbReference type="EMBL" id="CATOUU010000396">
    <property type="protein sequence ID" value="CAI9928399.1"/>
    <property type="molecule type" value="Genomic_DNA"/>
</dbReference>
<dbReference type="AlphaFoldDB" id="A0AA86P0X8"/>
<sequence length="547" mass="60600">MLVVVLCELLTSEKQQLYNCFDSNANINAYVDTNLIYVQLTSNLLPECIIPHGIKVTLLLDGFGSYVPHAFLTDFDYQSPQLIEIECKNAICSDLYKISTGKIIVESKNRFTEVPAGSLQVSRGNDGDCFDKTRNSVELYQNYVVFNLYATHACVSILSTAGSMNSVSTGRAYITYDDSTKSKHESLVLSVLSAAFIPDSDTPVRLKAAQDGISALFLAKGFIDFQLNLDFTIQPDPLGALIKKSVETRSKIFNFMGITNAYTDSGLQIQSNGILITTQLGPSAAASNAFLQANNQNKVSLRVTFYITNSTKNIVTVQTQINKPFTFTAGVTWFTCDELIITDCQNTLKYLDGLTVDQVTAVLDYFFYSNAVFISNMSVQIHLVTDSCFSDSLGDYTGSQLTLTIYVDKAAKYCALSYREEVTVKILNKNTGLLLGSQLIVYQQNNMSIIFKNVDIDNNPALQLDFYVNNVIKDSIVTSDYVQRIDARVTQQTITIMCAVLGANLGVTLIYCGVLFFAVPVWKTRNGKKQIQKLSDLKQIHADQEID</sequence>
<accession>A0AA86P0X8</accession>
<protein>
    <submittedName>
        <fullName evidence="2">Uncharacterized protein</fullName>
    </submittedName>
</protein>
<keyword evidence="4" id="KW-1185">Reference proteome</keyword>
<evidence type="ECO:0000313" key="2">
    <source>
        <dbReference type="EMBL" id="CAI9928399.1"/>
    </source>
</evidence>
<name>A0AA86P0X8_9EUKA</name>
<dbReference type="EMBL" id="CAXDID020000540">
    <property type="protein sequence ID" value="CAL6101160.1"/>
    <property type="molecule type" value="Genomic_DNA"/>
</dbReference>
<feature type="transmembrane region" description="Helical" evidence="1">
    <location>
        <begin position="494"/>
        <end position="519"/>
    </location>
</feature>
<keyword evidence="1" id="KW-1133">Transmembrane helix</keyword>
<keyword evidence="1" id="KW-0812">Transmembrane</keyword>
<proteinExistence type="predicted"/>
<reference evidence="2" key="1">
    <citation type="submission" date="2023-06" db="EMBL/GenBank/DDBJ databases">
        <authorList>
            <person name="Kurt Z."/>
        </authorList>
    </citation>
    <scope>NUCLEOTIDE SEQUENCE</scope>
</reference>